<evidence type="ECO:0000256" key="5">
    <source>
        <dbReference type="ARBA" id="ARBA00022777"/>
    </source>
</evidence>
<evidence type="ECO:0000256" key="1">
    <source>
        <dbReference type="ARBA" id="ARBA00000085"/>
    </source>
</evidence>
<evidence type="ECO:0000313" key="8">
    <source>
        <dbReference type="EMBL" id="SNB55949.1"/>
    </source>
</evidence>
<evidence type="ECO:0000256" key="6">
    <source>
        <dbReference type="SAM" id="Phobius"/>
    </source>
</evidence>
<dbReference type="OrthoDB" id="9808408at2"/>
<keyword evidence="6" id="KW-0812">Transmembrane</keyword>
<evidence type="ECO:0000256" key="3">
    <source>
        <dbReference type="ARBA" id="ARBA00022553"/>
    </source>
</evidence>
<evidence type="ECO:0000313" key="9">
    <source>
        <dbReference type="Proteomes" id="UP000197065"/>
    </source>
</evidence>
<dbReference type="InterPro" id="IPR003661">
    <property type="entry name" value="HisK_dim/P_dom"/>
</dbReference>
<dbReference type="InterPro" id="IPR007891">
    <property type="entry name" value="CHASE3"/>
</dbReference>
<dbReference type="InterPro" id="IPR050351">
    <property type="entry name" value="BphY/WalK/GraS-like"/>
</dbReference>
<dbReference type="GO" id="GO:0000155">
    <property type="term" value="F:phosphorelay sensor kinase activity"/>
    <property type="evidence" value="ECO:0007669"/>
    <property type="project" value="InterPro"/>
</dbReference>
<dbReference type="InterPro" id="IPR036097">
    <property type="entry name" value="HisK_dim/P_sf"/>
</dbReference>
<dbReference type="EC" id="2.7.13.3" evidence="2"/>
<protein>
    <recommendedName>
        <fullName evidence="2">histidine kinase</fullName>
        <ecNumber evidence="2">2.7.13.3</ecNumber>
    </recommendedName>
</protein>
<dbReference type="InterPro" id="IPR004358">
    <property type="entry name" value="Sig_transdc_His_kin-like_C"/>
</dbReference>
<dbReference type="Gene3D" id="3.30.565.10">
    <property type="entry name" value="Histidine kinase-like ATPase, C-terminal domain"/>
    <property type="match status" value="1"/>
</dbReference>
<dbReference type="PANTHER" id="PTHR42878">
    <property type="entry name" value="TWO-COMPONENT HISTIDINE KINASE"/>
    <property type="match status" value="1"/>
</dbReference>
<dbReference type="InterPro" id="IPR036890">
    <property type="entry name" value="HATPase_C_sf"/>
</dbReference>
<dbReference type="Gene3D" id="1.10.287.130">
    <property type="match status" value="1"/>
</dbReference>
<evidence type="ECO:0000256" key="4">
    <source>
        <dbReference type="ARBA" id="ARBA00022679"/>
    </source>
</evidence>
<dbReference type="PRINTS" id="PR00344">
    <property type="entry name" value="BCTRLSENSOR"/>
</dbReference>
<dbReference type="AlphaFoldDB" id="A0A212Q9I2"/>
<gene>
    <name evidence="8" type="ORF">SAMN07250955_101510</name>
</gene>
<dbReference type="SUPFAM" id="SSF47384">
    <property type="entry name" value="Homodimeric domain of signal transducing histidine kinase"/>
    <property type="match status" value="1"/>
</dbReference>
<dbReference type="GO" id="GO:0030295">
    <property type="term" value="F:protein kinase activator activity"/>
    <property type="evidence" value="ECO:0007669"/>
    <property type="project" value="TreeGrafter"/>
</dbReference>
<comment type="catalytic activity">
    <reaction evidence="1">
        <text>ATP + protein L-histidine = ADP + protein N-phospho-L-histidine.</text>
        <dbReference type="EC" id="2.7.13.3"/>
    </reaction>
</comment>
<keyword evidence="9" id="KW-1185">Reference proteome</keyword>
<keyword evidence="6" id="KW-1133">Transmembrane helix</keyword>
<proteinExistence type="predicted"/>
<dbReference type="EMBL" id="FYEH01000001">
    <property type="protein sequence ID" value="SNB55949.1"/>
    <property type="molecule type" value="Genomic_DNA"/>
</dbReference>
<dbReference type="GO" id="GO:0000156">
    <property type="term" value="F:phosphorelay response regulator activity"/>
    <property type="evidence" value="ECO:0007669"/>
    <property type="project" value="TreeGrafter"/>
</dbReference>
<sequence length="520" mass="56512">MSGVARNSGSAAIRFDRARARTYSLAGLVLPRFATNAVVMVIGCAALLAIVTATVWIVGQYSQSTGSVERMEQRKTQIWLVLRLMQDAETGQRGYIITGDPDYLRPYSEAIDALPAARGTLQAIVADIPDQKAREAELEKAIDAKLNGLAAGVDMRRRGDLEQAVAAIRSNRGMQLMDAIRKKVADMITAEDQQLSALSRSSRSSGQWLIWGNLLAAVLLVGLAGAAIYIVRRDTSTLERARSDLTRLNASLAGIVDKRTFDLRAANEEIQRFAYIVSHDLRSPLVNVMGFTSELNAGLAALQRQMAVIEAEASSLVDPEAKQVIEEEMPEAIAFIRSATGKMDRLINAILRLSRDGRRVLTPESLDTAEVFTNAIQSLQFQLDAAGATATIEGALPKIVTDRLTFEQIVGNLLDNAVKYLDNTRPGRITLSGIDAGDVVELTVADNGRGIEAKDNERVFELFRRAGTQDKPGEGLGLAFVRAAVRRLGGDIRLESRFGEGTKFTLILPKIMPTQEGTTS</sequence>
<keyword evidence="4" id="KW-0808">Transferase</keyword>
<evidence type="ECO:0000259" key="7">
    <source>
        <dbReference type="PROSITE" id="PS50109"/>
    </source>
</evidence>
<dbReference type="Pfam" id="PF02518">
    <property type="entry name" value="HATPase_c"/>
    <property type="match status" value="1"/>
</dbReference>
<dbReference type="SMART" id="SM00388">
    <property type="entry name" value="HisKA"/>
    <property type="match status" value="1"/>
</dbReference>
<dbReference type="InterPro" id="IPR003594">
    <property type="entry name" value="HATPase_dom"/>
</dbReference>
<name>A0A212Q9I2_9PROT</name>
<dbReference type="CDD" id="cd19410">
    <property type="entry name" value="HK9-like_sensor"/>
    <property type="match status" value="1"/>
</dbReference>
<reference evidence="8 9" key="1">
    <citation type="submission" date="2017-06" db="EMBL/GenBank/DDBJ databases">
        <authorList>
            <person name="Kim H.J."/>
            <person name="Triplett B.A."/>
        </authorList>
    </citation>
    <scope>NUCLEOTIDE SEQUENCE [LARGE SCALE GENOMIC DNA]</scope>
    <source>
        <strain evidence="8 9">B29T1</strain>
    </source>
</reference>
<dbReference type="SUPFAM" id="SSF55874">
    <property type="entry name" value="ATPase domain of HSP90 chaperone/DNA topoisomerase II/histidine kinase"/>
    <property type="match status" value="1"/>
</dbReference>
<feature type="transmembrane region" description="Helical" evidence="6">
    <location>
        <begin position="33"/>
        <end position="58"/>
    </location>
</feature>
<dbReference type="InterPro" id="IPR005467">
    <property type="entry name" value="His_kinase_dom"/>
</dbReference>
<dbReference type="SMART" id="SM00387">
    <property type="entry name" value="HATPase_c"/>
    <property type="match status" value="1"/>
</dbReference>
<dbReference type="Proteomes" id="UP000197065">
    <property type="component" value="Unassembled WGS sequence"/>
</dbReference>
<accession>A0A212Q9I2</accession>
<feature type="transmembrane region" description="Helical" evidence="6">
    <location>
        <begin position="208"/>
        <end position="231"/>
    </location>
</feature>
<dbReference type="PROSITE" id="PS50109">
    <property type="entry name" value="HIS_KIN"/>
    <property type="match status" value="1"/>
</dbReference>
<evidence type="ECO:0000256" key="2">
    <source>
        <dbReference type="ARBA" id="ARBA00012438"/>
    </source>
</evidence>
<dbReference type="GO" id="GO:0007234">
    <property type="term" value="P:osmosensory signaling via phosphorelay pathway"/>
    <property type="evidence" value="ECO:0007669"/>
    <property type="project" value="TreeGrafter"/>
</dbReference>
<feature type="domain" description="Histidine kinase" evidence="7">
    <location>
        <begin position="276"/>
        <end position="512"/>
    </location>
</feature>
<dbReference type="PANTHER" id="PTHR42878:SF15">
    <property type="entry name" value="BACTERIOPHYTOCHROME"/>
    <property type="match status" value="1"/>
</dbReference>
<keyword evidence="6" id="KW-0472">Membrane</keyword>
<dbReference type="RefSeq" id="WP_088559793.1">
    <property type="nucleotide sequence ID" value="NZ_FYEH01000001.1"/>
</dbReference>
<keyword evidence="5 8" id="KW-0418">Kinase</keyword>
<dbReference type="Pfam" id="PF05227">
    <property type="entry name" value="CHASE3"/>
    <property type="match status" value="1"/>
</dbReference>
<organism evidence="8 9">
    <name type="scientific">Arboricoccus pini</name>
    <dbReference type="NCBI Taxonomy" id="1963835"/>
    <lineage>
        <taxon>Bacteria</taxon>
        <taxon>Pseudomonadati</taxon>
        <taxon>Pseudomonadota</taxon>
        <taxon>Alphaproteobacteria</taxon>
        <taxon>Geminicoccales</taxon>
        <taxon>Geminicoccaceae</taxon>
        <taxon>Arboricoccus</taxon>
    </lineage>
</organism>
<dbReference type="CDD" id="cd00082">
    <property type="entry name" value="HisKA"/>
    <property type="match status" value="1"/>
</dbReference>
<keyword evidence="3" id="KW-0597">Phosphoprotein</keyword>